<dbReference type="EMBL" id="ML179067">
    <property type="protein sequence ID" value="THV03399.1"/>
    <property type="molecule type" value="Genomic_DNA"/>
</dbReference>
<gene>
    <name evidence="2" type="ORF">K435DRAFT_285135</name>
</gene>
<dbReference type="AlphaFoldDB" id="A0A4S8MLK7"/>
<organism evidence="2 3">
    <name type="scientific">Dendrothele bispora (strain CBS 962.96)</name>
    <dbReference type="NCBI Taxonomy" id="1314807"/>
    <lineage>
        <taxon>Eukaryota</taxon>
        <taxon>Fungi</taxon>
        <taxon>Dikarya</taxon>
        <taxon>Basidiomycota</taxon>
        <taxon>Agaricomycotina</taxon>
        <taxon>Agaricomycetes</taxon>
        <taxon>Agaricomycetidae</taxon>
        <taxon>Agaricales</taxon>
        <taxon>Agaricales incertae sedis</taxon>
        <taxon>Dendrothele</taxon>
    </lineage>
</organism>
<evidence type="ECO:0000256" key="1">
    <source>
        <dbReference type="SAM" id="MobiDB-lite"/>
    </source>
</evidence>
<keyword evidence="3" id="KW-1185">Reference proteome</keyword>
<evidence type="ECO:0000313" key="2">
    <source>
        <dbReference type="EMBL" id="THV03399.1"/>
    </source>
</evidence>
<proteinExistence type="predicted"/>
<accession>A0A4S8MLK7</accession>
<evidence type="ECO:0000313" key="3">
    <source>
        <dbReference type="Proteomes" id="UP000297245"/>
    </source>
</evidence>
<reference evidence="2 3" key="1">
    <citation type="journal article" date="2019" name="Nat. Ecol. Evol.">
        <title>Megaphylogeny resolves global patterns of mushroom evolution.</title>
        <authorList>
            <person name="Varga T."/>
            <person name="Krizsan K."/>
            <person name="Foldi C."/>
            <person name="Dima B."/>
            <person name="Sanchez-Garcia M."/>
            <person name="Sanchez-Ramirez S."/>
            <person name="Szollosi G.J."/>
            <person name="Szarkandi J.G."/>
            <person name="Papp V."/>
            <person name="Albert L."/>
            <person name="Andreopoulos W."/>
            <person name="Angelini C."/>
            <person name="Antonin V."/>
            <person name="Barry K.W."/>
            <person name="Bougher N.L."/>
            <person name="Buchanan P."/>
            <person name="Buyck B."/>
            <person name="Bense V."/>
            <person name="Catcheside P."/>
            <person name="Chovatia M."/>
            <person name="Cooper J."/>
            <person name="Damon W."/>
            <person name="Desjardin D."/>
            <person name="Finy P."/>
            <person name="Geml J."/>
            <person name="Haridas S."/>
            <person name="Hughes K."/>
            <person name="Justo A."/>
            <person name="Karasinski D."/>
            <person name="Kautmanova I."/>
            <person name="Kiss B."/>
            <person name="Kocsube S."/>
            <person name="Kotiranta H."/>
            <person name="LaButti K.M."/>
            <person name="Lechner B.E."/>
            <person name="Liimatainen K."/>
            <person name="Lipzen A."/>
            <person name="Lukacs Z."/>
            <person name="Mihaltcheva S."/>
            <person name="Morgado L.N."/>
            <person name="Niskanen T."/>
            <person name="Noordeloos M.E."/>
            <person name="Ohm R.A."/>
            <person name="Ortiz-Santana B."/>
            <person name="Ovrebo C."/>
            <person name="Racz N."/>
            <person name="Riley R."/>
            <person name="Savchenko A."/>
            <person name="Shiryaev A."/>
            <person name="Soop K."/>
            <person name="Spirin V."/>
            <person name="Szebenyi C."/>
            <person name="Tomsovsky M."/>
            <person name="Tulloss R.E."/>
            <person name="Uehling J."/>
            <person name="Grigoriev I.V."/>
            <person name="Vagvolgyi C."/>
            <person name="Papp T."/>
            <person name="Martin F.M."/>
            <person name="Miettinen O."/>
            <person name="Hibbett D.S."/>
            <person name="Nagy L.G."/>
        </authorList>
    </citation>
    <scope>NUCLEOTIDE SEQUENCE [LARGE SCALE GENOMIC DNA]</scope>
    <source>
        <strain evidence="2 3">CBS 962.96</strain>
    </source>
</reference>
<dbReference type="Proteomes" id="UP000297245">
    <property type="component" value="Unassembled WGS sequence"/>
</dbReference>
<sequence length="116" mass="12060">MTEASSSTTVILHGAWPLGKPFNSNGNSNSRTIIPIGTASDGSETTYLDEVVICGSSSTASASRGSSSTQATITTTTSTTCTNSRLEEKRIMMALRAMEVQRYTGRASRGSGSNAS</sequence>
<protein>
    <submittedName>
        <fullName evidence="2">Uncharacterized protein</fullName>
    </submittedName>
</protein>
<name>A0A4S8MLK7_DENBC</name>
<feature type="region of interest" description="Disordered" evidence="1">
    <location>
        <begin position="58"/>
        <end position="81"/>
    </location>
</feature>
<dbReference type="OrthoDB" id="3127165at2759"/>